<organism evidence="3 4">
    <name type="scientific">[Mycobacterium] nativiensis</name>
    <dbReference type="NCBI Taxonomy" id="2855503"/>
    <lineage>
        <taxon>Bacteria</taxon>
        <taxon>Bacillati</taxon>
        <taxon>Actinomycetota</taxon>
        <taxon>Actinomycetes</taxon>
        <taxon>Mycobacteriales</taxon>
        <taxon>Mycobacteriaceae</taxon>
        <taxon>Mycolicibacter</taxon>
    </lineage>
</organism>
<gene>
    <name evidence="3" type="ORF">KV113_09495</name>
</gene>
<dbReference type="RefSeq" id="WP_329779948.1">
    <property type="nucleotide sequence ID" value="NZ_JAYJJU010000007.1"/>
</dbReference>
<dbReference type="Gene3D" id="3.40.50.1820">
    <property type="entry name" value="alpha/beta hydrolase"/>
    <property type="match status" value="1"/>
</dbReference>
<accession>A0ABU5XYL9</accession>
<dbReference type="SUPFAM" id="SSF53474">
    <property type="entry name" value="alpha/beta-Hydrolases"/>
    <property type="match status" value="1"/>
</dbReference>
<dbReference type="InterPro" id="IPR050471">
    <property type="entry name" value="AB_hydrolase"/>
</dbReference>
<keyword evidence="3" id="KW-0378">Hydrolase</keyword>
<comment type="caution">
    <text evidence="3">The sequence shown here is derived from an EMBL/GenBank/DDBJ whole genome shotgun (WGS) entry which is preliminary data.</text>
</comment>
<reference evidence="3 4" key="1">
    <citation type="submission" date="2023-12" db="EMBL/GenBank/DDBJ databases">
        <title>Description of new species of Mycobacterium terrae complex isolated from sewage at the Sao Paulo Zoological Park Foundation in Brazil.</title>
        <authorList>
            <person name="Romagnoli C.L."/>
            <person name="Conceicao E.C."/>
            <person name="Machado E."/>
            <person name="Barreto L.B.P.F."/>
            <person name="Sharma A."/>
            <person name="Silva N.M."/>
            <person name="Marques L.E."/>
            <person name="Juliana M.A."/>
            <person name="Lourenco M.C.S."/>
            <person name="Digiampietri L.A."/>
            <person name="Suffys P.N."/>
            <person name="Viana-Niero C."/>
        </authorList>
    </citation>
    <scope>NUCLEOTIDE SEQUENCE [LARGE SCALE GENOMIC DNA]</scope>
    <source>
        <strain evidence="3 4">MYC340</strain>
    </source>
</reference>
<dbReference type="Pfam" id="PF00561">
    <property type="entry name" value="Abhydrolase_1"/>
    <property type="match status" value="1"/>
</dbReference>
<keyword evidence="4" id="KW-1185">Reference proteome</keyword>
<sequence length="348" mass="36520">MAHAYSDDPMGATRPGRGAGRDAVIPMVGLGYSRPGPCSVRRSRRSVRHHVVVAGDGVRLAVCDRGPVDASQTVVLLHGLCLSRQSWSGPARYLRDLLGPDVRIISYDHRGHGRSDSAPMATYRIERLADDLADVLANLAVGGEVTLAGHSLGGMVALTYCTQAAERYPIQPAGLVLVATAAGQLAEYGLGRLLATRGPWLLAALAAHAPAAAAEHAVRAVLRPICQVLGRCHGCGADERESLCGMCESALRSTALSTVAGYLAKLRHYDRSALLGQVQAHATVVSGGADVLTPLAHSQVLAAGIKGAEHRHFPWAGHMLLHERARDVAEAIAATVGLRAPLLVEAMA</sequence>
<dbReference type="Proteomes" id="UP001298593">
    <property type="component" value="Unassembled WGS sequence"/>
</dbReference>
<feature type="region of interest" description="Disordered" evidence="1">
    <location>
        <begin position="1"/>
        <end position="20"/>
    </location>
</feature>
<feature type="domain" description="AB hydrolase-1" evidence="2">
    <location>
        <begin position="73"/>
        <end position="324"/>
    </location>
</feature>
<dbReference type="GO" id="GO:0016787">
    <property type="term" value="F:hydrolase activity"/>
    <property type="evidence" value="ECO:0007669"/>
    <property type="project" value="UniProtKB-KW"/>
</dbReference>
<protein>
    <submittedName>
        <fullName evidence="3">Alpha/beta hydrolase</fullName>
    </submittedName>
</protein>
<evidence type="ECO:0000256" key="1">
    <source>
        <dbReference type="SAM" id="MobiDB-lite"/>
    </source>
</evidence>
<proteinExistence type="predicted"/>
<dbReference type="InterPro" id="IPR029058">
    <property type="entry name" value="AB_hydrolase_fold"/>
</dbReference>
<dbReference type="PANTHER" id="PTHR43433:SF1">
    <property type="entry name" value="BLL5160 PROTEIN"/>
    <property type="match status" value="1"/>
</dbReference>
<name>A0ABU5XYL9_9MYCO</name>
<evidence type="ECO:0000313" key="4">
    <source>
        <dbReference type="Proteomes" id="UP001298593"/>
    </source>
</evidence>
<dbReference type="EMBL" id="JAYJJU010000007">
    <property type="protein sequence ID" value="MEB3031790.1"/>
    <property type="molecule type" value="Genomic_DNA"/>
</dbReference>
<dbReference type="InterPro" id="IPR000073">
    <property type="entry name" value="AB_hydrolase_1"/>
</dbReference>
<dbReference type="PANTHER" id="PTHR43433">
    <property type="entry name" value="HYDROLASE, ALPHA/BETA FOLD FAMILY PROTEIN"/>
    <property type="match status" value="1"/>
</dbReference>
<evidence type="ECO:0000313" key="3">
    <source>
        <dbReference type="EMBL" id="MEB3031790.1"/>
    </source>
</evidence>
<evidence type="ECO:0000259" key="2">
    <source>
        <dbReference type="Pfam" id="PF00561"/>
    </source>
</evidence>